<dbReference type="InterPro" id="IPR023772">
    <property type="entry name" value="DNA-bd_HTH_TetR-type_CS"/>
</dbReference>
<reference evidence="7 8" key="1">
    <citation type="submission" date="2019-12" db="EMBL/GenBank/DDBJ databases">
        <title>Novel species isolated from a subtropical stream in China.</title>
        <authorList>
            <person name="Lu H."/>
        </authorList>
    </citation>
    <scope>NUCLEOTIDE SEQUENCE [LARGE SCALE GENOMIC DNA]</scope>
    <source>
        <strain evidence="7 8">FT107W</strain>
    </source>
</reference>
<comment type="caution">
    <text evidence="7">The sequence shown here is derived from an EMBL/GenBank/DDBJ whole genome shotgun (WGS) entry which is preliminary data.</text>
</comment>
<dbReference type="SUPFAM" id="SSF48498">
    <property type="entry name" value="Tetracyclin repressor-like, C-terminal domain"/>
    <property type="match status" value="1"/>
</dbReference>
<gene>
    <name evidence="7" type="ORF">GTP81_15440</name>
</gene>
<proteinExistence type="predicted"/>
<dbReference type="InterPro" id="IPR009057">
    <property type="entry name" value="Homeodomain-like_sf"/>
</dbReference>
<dbReference type="InterPro" id="IPR054156">
    <property type="entry name" value="YxaF_TetR_C"/>
</dbReference>
<dbReference type="PROSITE" id="PS01081">
    <property type="entry name" value="HTH_TETR_1"/>
    <property type="match status" value="1"/>
</dbReference>
<dbReference type="PANTHER" id="PTHR47506">
    <property type="entry name" value="TRANSCRIPTIONAL REGULATORY PROTEIN"/>
    <property type="match status" value="1"/>
</dbReference>
<dbReference type="Gene3D" id="1.10.357.10">
    <property type="entry name" value="Tetracycline Repressor, domain 2"/>
    <property type="match status" value="1"/>
</dbReference>
<evidence type="ECO:0000313" key="7">
    <source>
        <dbReference type="EMBL" id="MYN18149.1"/>
    </source>
</evidence>
<dbReference type="InterPro" id="IPR001647">
    <property type="entry name" value="HTH_TetR"/>
</dbReference>
<dbReference type="Gene3D" id="1.10.10.60">
    <property type="entry name" value="Homeodomain-like"/>
    <property type="match status" value="1"/>
</dbReference>
<keyword evidence="3 5" id="KW-0238">DNA-binding</keyword>
<accession>A0A845HKZ2</accession>
<evidence type="ECO:0000259" key="6">
    <source>
        <dbReference type="PROSITE" id="PS50977"/>
    </source>
</evidence>
<dbReference type="RefSeq" id="WP_161090721.1">
    <property type="nucleotide sequence ID" value="NZ_WWCV01000025.1"/>
</dbReference>
<dbReference type="PRINTS" id="PR00455">
    <property type="entry name" value="HTHTETR"/>
</dbReference>
<evidence type="ECO:0000256" key="3">
    <source>
        <dbReference type="ARBA" id="ARBA00023125"/>
    </source>
</evidence>
<dbReference type="PANTHER" id="PTHR47506:SF7">
    <property type="entry name" value="TRANSCRIPTIONAL REGULATORY PROTEIN"/>
    <property type="match status" value="1"/>
</dbReference>
<keyword evidence="8" id="KW-1185">Reference proteome</keyword>
<sequence>MRKSNAETAETRKRILSIASGMFLRNGIAATSIADVMVAAGLTQGGFYRHFQSKEHLVADASAAAFEQTRAAFDAATAGKPPREALDLIVRHYLDQHRDTTLGNLCPMVNLASELRDADQQIKAALTDGYARLVKLLAAYLMRLDYSDYVGVAESIVSVLVGAVSVARVVTDAALSDTILRNAQNTVDLILRNAATGAGLAPDNRAAAEAQRRPLQP</sequence>
<dbReference type="AlphaFoldDB" id="A0A845HKZ2"/>
<dbReference type="PROSITE" id="PS50977">
    <property type="entry name" value="HTH_TETR_2"/>
    <property type="match status" value="1"/>
</dbReference>
<protein>
    <submittedName>
        <fullName evidence="7">TetR family transcriptional regulator</fullName>
    </submittedName>
</protein>
<evidence type="ECO:0000256" key="2">
    <source>
        <dbReference type="ARBA" id="ARBA00023015"/>
    </source>
</evidence>
<feature type="domain" description="HTH tetR-type" evidence="6">
    <location>
        <begin position="9"/>
        <end position="69"/>
    </location>
</feature>
<evidence type="ECO:0000256" key="5">
    <source>
        <dbReference type="PROSITE-ProRule" id="PRU00335"/>
    </source>
</evidence>
<keyword evidence="4" id="KW-0804">Transcription</keyword>
<dbReference type="Pfam" id="PF21993">
    <property type="entry name" value="TetR_C_13_2"/>
    <property type="match status" value="1"/>
</dbReference>
<dbReference type="InterPro" id="IPR036271">
    <property type="entry name" value="Tet_transcr_reg_TetR-rel_C_sf"/>
</dbReference>
<dbReference type="SUPFAM" id="SSF46689">
    <property type="entry name" value="Homeodomain-like"/>
    <property type="match status" value="1"/>
</dbReference>
<dbReference type="EMBL" id="WWCV01000025">
    <property type="protein sequence ID" value="MYN18149.1"/>
    <property type="molecule type" value="Genomic_DNA"/>
</dbReference>
<keyword evidence="2" id="KW-0805">Transcription regulation</keyword>
<dbReference type="Pfam" id="PF00440">
    <property type="entry name" value="TetR_N"/>
    <property type="match status" value="1"/>
</dbReference>
<name>A0A845HKZ2_9BURK</name>
<evidence type="ECO:0000256" key="1">
    <source>
        <dbReference type="ARBA" id="ARBA00022491"/>
    </source>
</evidence>
<dbReference type="GO" id="GO:0003677">
    <property type="term" value="F:DNA binding"/>
    <property type="evidence" value="ECO:0007669"/>
    <property type="project" value="UniProtKB-UniRule"/>
</dbReference>
<keyword evidence="1" id="KW-0678">Repressor</keyword>
<feature type="DNA-binding region" description="H-T-H motif" evidence="5">
    <location>
        <begin position="32"/>
        <end position="51"/>
    </location>
</feature>
<evidence type="ECO:0000256" key="4">
    <source>
        <dbReference type="ARBA" id="ARBA00023163"/>
    </source>
</evidence>
<dbReference type="Proteomes" id="UP000484875">
    <property type="component" value="Unassembled WGS sequence"/>
</dbReference>
<organism evidence="7 8">
    <name type="scientific">Duganella vulcania</name>
    <dbReference type="NCBI Taxonomy" id="2692166"/>
    <lineage>
        <taxon>Bacteria</taxon>
        <taxon>Pseudomonadati</taxon>
        <taxon>Pseudomonadota</taxon>
        <taxon>Betaproteobacteria</taxon>
        <taxon>Burkholderiales</taxon>
        <taxon>Oxalobacteraceae</taxon>
        <taxon>Telluria group</taxon>
        <taxon>Duganella</taxon>
    </lineage>
</organism>
<evidence type="ECO:0000313" key="8">
    <source>
        <dbReference type="Proteomes" id="UP000484875"/>
    </source>
</evidence>